<keyword evidence="5" id="KW-0560">Oxidoreductase</keyword>
<dbReference type="InterPro" id="IPR006620">
    <property type="entry name" value="Pro_4_hyd_alph"/>
</dbReference>
<dbReference type="GO" id="GO:0016705">
    <property type="term" value="F:oxidoreductase activity, acting on paired donors, with incorporation or reduction of molecular oxygen"/>
    <property type="evidence" value="ECO:0007669"/>
    <property type="project" value="InterPro"/>
</dbReference>
<dbReference type="InterPro" id="IPR001806">
    <property type="entry name" value="Small_GTPase"/>
</dbReference>
<evidence type="ECO:0000259" key="8">
    <source>
        <dbReference type="SMART" id="SM00702"/>
    </source>
</evidence>
<dbReference type="Proteomes" id="UP000663850">
    <property type="component" value="Unassembled WGS sequence"/>
</dbReference>
<dbReference type="PROSITE" id="PS51419">
    <property type="entry name" value="RAB"/>
    <property type="match status" value="1"/>
</dbReference>
<dbReference type="EMBL" id="CAJMWZ010002784">
    <property type="protein sequence ID" value="CAE6462035.1"/>
    <property type="molecule type" value="Genomic_DNA"/>
</dbReference>
<dbReference type="NCBIfam" id="TIGR00231">
    <property type="entry name" value="small_GTP"/>
    <property type="match status" value="1"/>
</dbReference>
<gene>
    <name evidence="9" type="ORF">RDB_LOCUS52516</name>
</gene>
<dbReference type="InterPro" id="IPR005225">
    <property type="entry name" value="Small_GTP-bd"/>
</dbReference>
<dbReference type="AlphaFoldDB" id="A0A8H3BQT5"/>
<evidence type="ECO:0000313" key="9">
    <source>
        <dbReference type="EMBL" id="CAE6462035.1"/>
    </source>
</evidence>
<sequence length="476" mass="53361">MGHTEQWRITMLGDGGVGKTALAVQVSLSCGLSSASAICSPMGLSNVVAETYDPTIEDAFRHSVIVDDEMTYLEIVDTAGQEEYATLRDQWIREGEGFILVYSIASRRSYDRIKTFQDSIMRVKRGARPVFMLVGNKCDKAAEREVSKEEALSLSRVWGCPFMETSAKTAHNVERMFSDTIRTLRQARDGDSYTRPRQSTRAREHRPAQGRAAVAAHPNDARGDVSSSSAWSLFCSAGPPERDSELARVVAHRLDFVKLGLPEYKNRFAIVVDNLFTPEDCARYGAMVEAEKEWEDAGVGVKTVNTSYRNSSRILFDNEELANEIFEKLKPYLNDINSLDRGVRPPARLIGLNKRFRFLKYGPGQFFRRHCDSAYTTPDGTQTSYYTLQLYLTGSDGGATRFWKMGDVDGVERRKARPGVPLCKFVDVEPRTGRALVFEQRGLVHSGEEVVCGTKLTVRTDLMFEEFLEGVEGTEE</sequence>
<comment type="subcellular location">
    <subcellularLocation>
        <location evidence="2">Cell membrane</location>
        <topology evidence="2">Lipid-anchor</topology>
        <orientation evidence="2">Cytoplasmic side</orientation>
    </subcellularLocation>
</comment>
<dbReference type="SMART" id="SM00173">
    <property type="entry name" value="RAS"/>
    <property type="match status" value="1"/>
</dbReference>
<dbReference type="GO" id="GO:0005886">
    <property type="term" value="C:plasma membrane"/>
    <property type="evidence" value="ECO:0007669"/>
    <property type="project" value="UniProtKB-SubCell"/>
</dbReference>
<dbReference type="GO" id="GO:0051213">
    <property type="term" value="F:dioxygenase activity"/>
    <property type="evidence" value="ECO:0007669"/>
    <property type="project" value="UniProtKB-KW"/>
</dbReference>
<dbReference type="GO" id="GO:0007165">
    <property type="term" value="P:signal transduction"/>
    <property type="evidence" value="ECO:0007669"/>
    <property type="project" value="InterPro"/>
</dbReference>
<dbReference type="InterPro" id="IPR044862">
    <property type="entry name" value="Pro_4_hyd_alph_FE2OG_OXY"/>
</dbReference>
<evidence type="ECO:0000256" key="3">
    <source>
        <dbReference type="ARBA" id="ARBA00022741"/>
    </source>
</evidence>
<dbReference type="Gene3D" id="2.60.120.620">
    <property type="entry name" value="q2cbj1_9rhob like domain"/>
    <property type="match status" value="1"/>
</dbReference>
<dbReference type="InterPro" id="IPR020849">
    <property type="entry name" value="Small_GTPase_Ras-type"/>
</dbReference>
<comment type="cofactor">
    <cofactor evidence="1">
        <name>L-ascorbate</name>
        <dbReference type="ChEBI" id="CHEBI:38290"/>
    </cofactor>
</comment>
<dbReference type="GO" id="GO:0003924">
    <property type="term" value="F:GTPase activity"/>
    <property type="evidence" value="ECO:0007669"/>
    <property type="project" value="InterPro"/>
</dbReference>
<dbReference type="GO" id="GO:0005506">
    <property type="term" value="F:iron ion binding"/>
    <property type="evidence" value="ECO:0007669"/>
    <property type="project" value="InterPro"/>
</dbReference>
<dbReference type="SUPFAM" id="SSF52540">
    <property type="entry name" value="P-loop containing nucleoside triphosphate hydrolases"/>
    <property type="match status" value="1"/>
</dbReference>
<dbReference type="Pfam" id="PF13640">
    <property type="entry name" value="2OG-FeII_Oxy_3"/>
    <property type="match status" value="1"/>
</dbReference>
<name>A0A8H3BQT5_9AGAM</name>
<dbReference type="SMART" id="SM00175">
    <property type="entry name" value="RAB"/>
    <property type="match status" value="1"/>
</dbReference>
<comment type="caution">
    <text evidence="9">The sequence shown here is derived from an EMBL/GenBank/DDBJ whole genome shotgun (WGS) entry which is preliminary data.</text>
</comment>
<evidence type="ECO:0000256" key="1">
    <source>
        <dbReference type="ARBA" id="ARBA00001961"/>
    </source>
</evidence>
<proteinExistence type="predicted"/>
<evidence type="ECO:0000313" key="10">
    <source>
        <dbReference type="Proteomes" id="UP000663850"/>
    </source>
</evidence>
<dbReference type="Pfam" id="PF00071">
    <property type="entry name" value="Ras"/>
    <property type="match status" value="1"/>
</dbReference>
<reference evidence="9" key="1">
    <citation type="submission" date="2021-01" db="EMBL/GenBank/DDBJ databases">
        <authorList>
            <person name="Kaushik A."/>
        </authorList>
    </citation>
    <scope>NUCLEOTIDE SEQUENCE</scope>
    <source>
        <strain evidence="9">Type strain: AG8-Rh-89/</strain>
    </source>
</reference>
<evidence type="ECO:0000256" key="5">
    <source>
        <dbReference type="ARBA" id="ARBA00023002"/>
    </source>
</evidence>
<dbReference type="FunFam" id="3.40.50.300:FF:001447">
    <property type="entry name" value="Ras-related protein Rab-1B"/>
    <property type="match status" value="1"/>
</dbReference>
<organism evidence="9 10">
    <name type="scientific">Rhizoctonia solani</name>
    <dbReference type="NCBI Taxonomy" id="456999"/>
    <lineage>
        <taxon>Eukaryota</taxon>
        <taxon>Fungi</taxon>
        <taxon>Dikarya</taxon>
        <taxon>Basidiomycota</taxon>
        <taxon>Agaricomycotina</taxon>
        <taxon>Agaricomycetes</taxon>
        <taxon>Cantharellales</taxon>
        <taxon>Ceratobasidiaceae</taxon>
        <taxon>Rhizoctonia</taxon>
    </lineage>
</organism>
<keyword evidence="3" id="KW-0547">Nucleotide-binding</keyword>
<evidence type="ECO:0000256" key="4">
    <source>
        <dbReference type="ARBA" id="ARBA00022964"/>
    </source>
</evidence>
<evidence type="ECO:0000256" key="2">
    <source>
        <dbReference type="ARBA" id="ARBA00004342"/>
    </source>
</evidence>
<dbReference type="PANTHER" id="PTHR24070">
    <property type="entry name" value="RAS, DI-RAS, AND RHEB FAMILY MEMBERS OF SMALL GTPASE SUPERFAMILY"/>
    <property type="match status" value="1"/>
</dbReference>
<dbReference type="InterPro" id="IPR027417">
    <property type="entry name" value="P-loop_NTPase"/>
</dbReference>
<dbReference type="PRINTS" id="PR00449">
    <property type="entry name" value="RASTRNSFRMNG"/>
</dbReference>
<keyword evidence="4" id="KW-0223">Dioxygenase</keyword>
<dbReference type="GO" id="GO:0031418">
    <property type="term" value="F:L-ascorbic acid binding"/>
    <property type="evidence" value="ECO:0007669"/>
    <property type="project" value="InterPro"/>
</dbReference>
<evidence type="ECO:0000256" key="6">
    <source>
        <dbReference type="ARBA" id="ARBA00023134"/>
    </source>
</evidence>
<keyword evidence="6" id="KW-0342">GTP-binding</keyword>
<accession>A0A8H3BQT5</accession>
<dbReference type="GO" id="GO:0005525">
    <property type="term" value="F:GTP binding"/>
    <property type="evidence" value="ECO:0007669"/>
    <property type="project" value="UniProtKB-KW"/>
</dbReference>
<dbReference type="Gene3D" id="3.40.50.300">
    <property type="entry name" value="P-loop containing nucleotide triphosphate hydrolases"/>
    <property type="match status" value="1"/>
</dbReference>
<feature type="region of interest" description="Disordered" evidence="7">
    <location>
        <begin position="187"/>
        <end position="223"/>
    </location>
</feature>
<dbReference type="PROSITE" id="PS51421">
    <property type="entry name" value="RAS"/>
    <property type="match status" value="1"/>
</dbReference>
<evidence type="ECO:0000256" key="7">
    <source>
        <dbReference type="SAM" id="MobiDB-lite"/>
    </source>
</evidence>
<dbReference type="SMART" id="SM00702">
    <property type="entry name" value="P4Hc"/>
    <property type="match status" value="1"/>
</dbReference>
<protein>
    <recommendedName>
        <fullName evidence="8">Prolyl 4-hydroxylase alpha subunit domain-containing protein</fullName>
    </recommendedName>
</protein>
<feature type="domain" description="Prolyl 4-hydroxylase alpha subunit" evidence="8">
    <location>
        <begin position="267"/>
        <end position="463"/>
    </location>
</feature>
<dbReference type="SMART" id="SM00174">
    <property type="entry name" value="RHO"/>
    <property type="match status" value="1"/>
</dbReference>